<accession>A0A0W7WLW2</accession>
<reference evidence="12 13" key="1">
    <citation type="submission" date="2015-12" db="EMBL/GenBank/DDBJ databases">
        <authorList>
            <person name="Shamseldin A."/>
            <person name="Moawad H."/>
            <person name="Abd El-Rahim W.M."/>
            <person name="Sadowsky M.J."/>
        </authorList>
    </citation>
    <scope>NUCLEOTIDE SEQUENCE [LARGE SCALE GENOMIC DNA]</scope>
    <source>
        <strain evidence="12 13">SJ5A-1</strain>
    </source>
</reference>
<dbReference type="STRING" id="1685382.AVJ23_07450"/>
<dbReference type="EC" id="1.14.11.55" evidence="10"/>
<comment type="cofactor">
    <cofactor evidence="1">
        <name>Fe(2+)</name>
        <dbReference type="ChEBI" id="CHEBI:29033"/>
    </cofactor>
</comment>
<dbReference type="Pfam" id="PF05721">
    <property type="entry name" value="PhyH"/>
    <property type="match status" value="1"/>
</dbReference>
<comment type="function">
    <text evidence="2">Involved in the biosynthesis of 5-hydroxyectoine, called compatible solute, which helps organisms to survive extreme osmotic stress by acting as a highly soluble organic osmolyte. Catalyzes the 2-oxoglutarate-dependent selective hydroxylation of L-ectoine to yield (4S,5S)-5-hydroxyectoine.</text>
</comment>
<dbReference type="PANTHER" id="PTHR20883:SF48">
    <property type="entry name" value="ECTOINE DIOXYGENASE"/>
    <property type="match status" value="1"/>
</dbReference>
<dbReference type="Gene3D" id="2.60.120.620">
    <property type="entry name" value="q2cbj1_9rhob like domain"/>
    <property type="match status" value="1"/>
</dbReference>
<proteinExistence type="inferred from homology"/>
<name>A0A0W7WLW2_9RHOB</name>
<dbReference type="OrthoDB" id="9791262at2"/>
<evidence type="ECO:0000313" key="12">
    <source>
        <dbReference type="EMBL" id="KUF11584.1"/>
    </source>
</evidence>
<dbReference type="GO" id="GO:0016706">
    <property type="term" value="F:2-oxoglutarate-dependent dioxygenase activity"/>
    <property type="evidence" value="ECO:0007669"/>
    <property type="project" value="InterPro"/>
</dbReference>
<evidence type="ECO:0000256" key="5">
    <source>
        <dbReference type="ARBA" id="ARBA00022723"/>
    </source>
</evidence>
<dbReference type="NCBIfam" id="TIGR02408">
    <property type="entry name" value="ectoine_ThpD"/>
    <property type="match status" value="1"/>
</dbReference>
<comment type="subunit">
    <text evidence="4">Homodimer.</text>
</comment>
<dbReference type="InterPro" id="IPR012774">
    <property type="entry name" value="EctD"/>
</dbReference>
<keyword evidence="8" id="KW-0408">Iron</keyword>
<keyword evidence="5" id="KW-0479">Metal-binding</keyword>
<evidence type="ECO:0000256" key="6">
    <source>
        <dbReference type="ARBA" id="ARBA00022964"/>
    </source>
</evidence>
<dbReference type="AlphaFoldDB" id="A0A0W7WLW2"/>
<keyword evidence="13" id="KW-1185">Reference proteome</keyword>
<comment type="similarity">
    <text evidence="3">Belongs to the PhyH family. EctD subfamily.</text>
</comment>
<sequence>MPLEYFDLRADHDIYPTRQPDRETWIERQDPVVWSDWSDAAPISRAETEFFDRNGYLVLKGLFEPEEIAALVDTASELRGALAGSDDPTVVTEPDSAAVRTIFRLERTHRLMDRLSRDRRLAGIARFLLGDEVSIHQSRLNYKPGFSGKEFYWHSDFETWHAEDGMPRMRAVSASLLLTDNRAHNGALMLMPGSHKTYVSCQGETPENNFENSLKRQEIGTPSQQSLSDLARMHGIEDAEGPAGTLVLFDCNTIHGSNGNITPQPRSNAFFVYNAVSNALVEPFAAEAPRPDHLAARGTPRPLSLHDGALV</sequence>
<gene>
    <name evidence="12" type="ORF">AVJ23_07450</name>
</gene>
<evidence type="ECO:0000256" key="7">
    <source>
        <dbReference type="ARBA" id="ARBA00023002"/>
    </source>
</evidence>
<evidence type="ECO:0000256" key="10">
    <source>
        <dbReference type="NCBIfam" id="TIGR02408"/>
    </source>
</evidence>
<feature type="region of interest" description="Disordered" evidence="11">
    <location>
        <begin position="292"/>
        <end position="311"/>
    </location>
</feature>
<evidence type="ECO:0000256" key="11">
    <source>
        <dbReference type="SAM" id="MobiDB-lite"/>
    </source>
</evidence>
<evidence type="ECO:0000256" key="9">
    <source>
        <dbReference type="ARBA" id="ARBA00049228"/>
    </source>
</evidence>
<dbReference type="EMBL" id="LPXO01000003">
    <property type="protein sequence ID" value="KUF11584.1"/>
    <property type="molecule type" value="Genomic_DNA"/>
</dbReference>
<evidence type="ECO:0000256" key="2">
    <source>
        <dbReference type="ARBA" id="ARBA00004063"/>
    </source>
</evidence>
<dbReference type="InterPro" id="IPR008775">
    <property type="entry name" value="Phytyl_CoA_dOase-like"/>
</dbReference>
<dbReference type="Proteomes" id="UP000054396">
    <property type="component" value="Unassembled WGS sequence"/>
</dbReference>
<evidence type="ECO:0000256" key="8">
    <source>
        <dbReference type="ARBA" id="ARBA00023004"/>
    </source>
</evidence>
<dbReference type="PANTHER" id="PTHR20883">
    <property type="entry name" value="PHYTANOYL-COA DIOXYGENASE DOMAIN CONTAINING 1"/>
    <property type="match status" value="1"/>
</dbReference>
<dbReference type="SUPFAM" id="SSF51197">
    <property type="entry name" value="Clavaminate synthase-like"/>
    <property type="match status" value="1"/>
</dbReference>
<evidence type="ECO:0000256" key="3">
    <source>
        <dbReference type="ARBA" id="ARBA00007851"/>
    </source>
</evidence>
<comment type="caution">
    <text evidence="12">The sequence shown here is derived from an EMBL/GenBank/DDBJ whole genome shotgun (WGS) entry which is preliminary data.</text>
</comment>
<evidence type="ECO:0000256" key="1">
    <source>
        <dbReference type="ARBA" id="ARBA00001954"/>
    </source>
</evidence>
<evidence type="ECO:0000256" key="4">
    <source>
        <dbReference type="ARBA" id="ARBA00011738"/>
    </source>
</evidence>
<comment type="catalytic activity">
    <reaction evidence="9">
        <text>L-ectoine + 2-oxoglutarate + O2 = 5-hydroxyectoine + succinate + CO2</text>
        <dbReference type="Rhea" id="RHEA:45740"/>
        <dbReference type="ChEBI" id="CHEBI:15379"/>
        <dbReference type="ChEBI" id="CHEBI:16526"/>
        <dbReference type="ChEBI" id="CHEBI:16810"/>
        <dbReference type="ChEBI" id="CHEBI:30031"/>
        <dbReference type="ChEBI" id="CHEBI:58515"/>
        <dbReference type="ChEBI" id="CHEBI:85413"/>
        <dbReference type="EC" id="1.14.11.55"/>
    </reaction>
</comment>
<evidence type="ECO:0000313" key="13">
    <source>
        <dbReference type="Proteomes" id="UP000054396"/>
    </source>
</evidence>
<dbReference type="GO" id="GO:0005506">
    <property type="term" value="F:iron ion binding"/>
    <property type="evidence" value="ECO:0007669"/>
    <property type="project" value="UniProtKB-ARBA"/>
</dbReference>
<keyword evidence="6" id="KW-0223">Dioxygenase</keyword>
<protein>
    <recommendedName>
        <fullName evidence="10">Ectoine hydroxylase</fullName>
        <ecNumber evidence="10">1.14.11.55</ecNumber>
    </recommendedName>
</protein>
<organism evidence="12 13">
    <name type="scientific">Pseudoponticoccus marisrubri</name>
    <dbReference type="NCBI Taxonomy" id="1685382"/>
    <lineage>
        <taxon>Bacteria</taxon>
        <taxon>Pseudomonadati</taxon>
        <taxon>Pseudomonadota</taxon>
        <taxon>Alphaproteobacteria</taxon>
        <taxon>Rhodobacterales</taxon>
        <taxon>Roseobacteraceae</taxon>
        <taxon>Pseudoponticoccus</taxon>
    </lineage>
</organism>
<keyword evidence="7" id="KW-0560">Oxidoreductase</keyword>
<dbReference type="RefSeq" id="WP_058861530.1">
    <property type="nucleotide sequence ID" value="NZ_LPXO01000003.1"/>
</dbReference>